<name>A0A8J3D056_9BACT</name>
<evidence type="ECO:0000256" key="1">
    <source>
        <dbReference type="SAM" id="SignalP"/>
    </source>
</evidence>
<evidence type="ECO:0008006" key="4">
    <source>
        <dbReference type="Google" id="ProtNLM"/>
    </source>
</evidence>
<reference evidence="2" key="1">
    <citation type="journal article" date="2014" name="Int. J. Syst. Evol. Microbiol.">
        <title>Complete genome sequence of Corynebacterium casei LMG S-19264T (=DSM 44701T), isolated from a smear-ripened cheese.</title>
        <authorList>
            <consortium name="US DOE Joint Genome Institute (JGI-PGF)"/>
            <person name="Walter F."/>
            <person name="Albersmeier A."/>
            <person name="Kalinowski J."/>
            <person name="Ruckert C."/>
        </authorList>
    </citation>
    <scope>NUCLEOTIDE SEQUENCE</scope>
    <source>
        <strain evidence="2">KCTC 23224</strain>
    </source>
</reference>
<feature type="signal peptide" evidence="1">
    <location>
        <begin position="1"/>
        <end position="24"/>
    </location>
</feature>
<evidence type="ECO:0000313" key="3">
    <source>
        <dbReference type="Proteomes" id="UP000642809"/>
    </source>
</evidence>
<sequence>MKLTKTNYLLLLLCMFSWVGIISAQDSTANDSKAVLKEKNYKFFGNEWLYKKYEDGFWSFKSLDEDVVIDGKKKRKIESSLNFDLGINQWIEQESAPQVKPWGSWAFGINYGVRRKIGNHFSIKPLLGVNWYNFKFEDRNLQAFRGPDGILFEEFQSGGGTKSKISASYANLTLMNYFHSKNDNFRFGVGPYAGLRLGGRGKFVYRDENNRQNKEFQRVNMFANDLRYGIRGEIGVGSLDLFINYDLNEYFQSTKGPQVNTISFGIIL</sequence>
<evidence type="ECO:0000313" key="2">
    <source>
        <dbReference type="EMBL" id="GHB50806.1"/>
    </source>
</evidence>
<dbReference type="RefSeq" id="WP_189585819.1">
    <property type="nucleotide sequence ID" value="NZ_BMYF01000026.1"/>
</dbReference>
<feature type="chain" id="PRO_5035243273" description="Outer membrane protein beta-barrel domain-containing protein" evidence="1">
    <location>
        <begin position="25"/>
        <end position="268"/>
    </location>
</feature>
<reference evidence="2" key="2">
    <citation type="submission" date="2020-09" db="EMBL/GenBank/DDBJ databases">
        <authorList>
            <person name="Sun Q."/>
            <person name="Kim S."/>
        </authorList>
    </citation>
    <scope>NUCLEOTIDE SEQUENCE</scope>
    <source>
        <strain evidence="2">KCTC 23224</strain>
    </source>
</reference>
<dbReference type="Proteomes" id="UP000642809">
    <property type="component" value="Unassembled WGS sequence"/>
</dbReference>
<accession>A0A8J3D056</accession>
<keyword evidence="3" id="KW-1185">Reference proteome</keyword>
<protein>
    <recommendedName>
        <fullName evidence="4">Outer membrane protein beta-barrel domain-containing protein</fullName>
    </recommendedName>
</protein>
<comment type="caution">
    <text evidence="2">The sequence shown here is derived from an EMBL/GenBank/DDBJ whole genome shotgun (WGS) entry which is preliminary data.</text>
</comment>
<dbReference type="AlphaFoldDB" id="A0A8J3D056"/>
<keyword evidence="1" id="KW-0732">Signal</keyword>
<organism evidence="2 3">
    <name type="scientific">Mongoliitalea lutea</name>
    <dbReference type="NCBI Taxonomy" id="849756"/>
    <lineage>
        <taxon>Bacteria</taxon>
        <taxon>Pseudomonadati</taxon>
        <taxon>Bacteroidota</taxon>
        <taxon>Cytophagia</taxon>
        <taxon>Cytophagales</taxon>
        <taxon>Cyclobacteriaceae</taxon>
        <taxon>Mongoliitalea</taxon>
    </lineage>
</organism>
<proteinExistence type="predicted"/>
<dbReference type="EMBL" id="BMYF01000026">
    <property type="protein sequence ID" value="GHB50806.1"/>
    <property type="molecule type" value="Genomic_DNA"/>
</dbReference>
<gene>
    <name evidence="2" type="ORF">GCM10008106_34540</name>
</gene>